<gene>
    <name evidence="4" type="ORF">OIE64_01680</name>
</gene>
<feature type="domain" description="Urease accessory protein UreH-like transmembrane" evidence="3">
    <location>
        <begin position="341"/>
        <end position="414"/>
    </location>
</feature>
<evidence type="ECO:0000259" key="3">
    <source>
        <dbReference type="Pfam" id="PF13386"/>
    </source>
</evidence>
<accession>A0ABZ1FVU2</accession>
<keyword evidence="5" id="KW-1185">Reference proteome</keyword>
<feature type="transmembrane region" description="Helical" evidence="2">
    <location>
        <begin position="376"/>
        <end position="400"/>
    </location>
</feature>
<feature type="compositionally biased region" description="Basic and acidic residues" evidence="1">
    <location>
        <begin position="328"/>
        <end position="337"/>
    </location>
</feature>
<dbReference type="SUPFAM" id="SSF48452">
    <property type="entry name" value="TPR-like"/>
    <property type="match status" value="1"/>
</dbReference>
<dbReference type="InterPro" id="IPR051224">
    <property type="entry name" value="NiCoT_RcnA"/>
</dbReference>
<dbReference type="EMBL" id="CP109114">
    <property type="protein sequence ID" value="WSC11707.1"/>
    <property type="molecule type" value="Genomic_DNA"/>
</dbReference>
<evidence type="ECO:0000313" key="5">
    <source>
        <dbReference type="Proteomes" id="UP001330827"/>
    </source>
</evidence>
<organism evidence="4 5">
    <name type="scientific">Streptomyces brevispora</name>
    <dbReference type="NCBI Taxonomy" id="887462"/>
    <lineage>
        <taxon>Bacteria</taxon>
        <taxon>Bacillati</taxon>
        <taxon>Actinomycetota</taxon>
        <taxon>Actinomycetes</taxon>
        <taxon>Kitasatosporales</taxon>
        <taxon>Streptomycetaceae</taxon>
        <taxon>Streptomyces</taxon>
    </lineage>
</organism>
<feature type="transmembrane region" description="Helical" evidence="2">
    <location>
        <begin position="420"/>
        <end position="444"/>
    </location>
</feature>
<dbReference type="InterPro" id="IPR019734">
    <property type="entry name" value="TPR_rpt"/>
</dbReference>
<protein>
    <submittedName>
        <fullName evidence="4">Sulfite exporter TauE/SafE family protein</fullName>
    </submittedName>
</protein>
<evidence type="ECO:0000256" key="2">
    <source>
        <dbReference type="SAM" id="Phobius"/>
    </source>
</evidence>
<sequence>MPAPTDPAPATPARGGRRLRSAVITLALGGVLFAVGALGLAPQQTPTVASGPDTPRSTDATEGLRIRVRKLPTDPDGWSALGMAYVQQARSTSDAATYHRARTALRKSLALRPAGNFTAETGMGALESARHHFAEALTWARRATAANPYSAPAQGVLADALTQLGRYEDSYAAVQRMTDLRPDSSALARASYTWELRGNTARARDLMNKSLQAAGTPTEKAFALTHLATLALETGDPRTALDLAGTGLEALPGDAALLEARARAHTALGQPRQAVADFTAAVAGAPLPQYLLGLGDLQPRRRRPEPLAAERSGTVLAPARAGNHSHLPHPDRADGPRRTGTSRTGLIGMGIAGGLVPSPSALVVLLGAVALGRTAFGVLLVVGYGLGMAVTLTLAGLLLVRLRDRFEARADKYARLRAPFARLAGIGPAASAALVLAVGALLTLRAAAGPW</sequence>
<dbReference type="Pfam" id="PF13386">
    <property type="entry name" value="DsbD_2"/>
    <property type="match status" value="1"/>
</dbReference>
<dbReference type="InterPro" id="IPR039447">
    <property type="entry name" value="UreH-like_TM_dom"/>
</dbReference>
<evidence type="ECO:0000313" key="4">
    <source>
        <dbReference type="EMBL" id="WSC11707.1"/>
    </source>
</evidence>
<dbReference type="PANTHER" id="PTHR40659">
    <property type="entry name" value="NICKEL/COBALT EFFLUX SYSTEM RCNA"/>
    <property type="match status" value="1"/>
</dbReference>
<dbReference type="Proteomes" id="UP001330827">
    <property type="component" value="Chromosome"/>
</dbReference>
<feature type="transmembrane region" description="Helical" evidence="2">
    <location>
        <begin position="346"/>
        <end position="370"/>
    </location>
</feature>
<evidence type="ECO:0000256" key="1">
    <source>
        <dbReference type="SAM" id="MobiDB-lite"/>
    </source>
</evidence>
<dbReference type="PANTHER" id="PTHR40659:SF1">
    <property type="entry name" value="NICKEL_COBALT EFFLUX SYSTEM RCNA"/>
    <property type="match status" value="1"/>
</dbReference>
<dbReference type="Gene3D" id="1.25.40.10">
    <property type="entry name" value="Tetratricopeptide repeat domain"/>
    <property type="match status" value="1"/>
</dbReference>
<feature type="transmembrane region" description="Helical" evidence="2">
    <location>
        <begin position="20"/>
        <end position="41"/>
    </location>
</feature>
<reference evidence="4 5" key="1">
    <citation type="submission" date="2022-10" db="EMBL/GenBank/DDBJ databases">
        <title>The complete genomes of actinobacterial strains from the NBC collection.</title>
        <authorList>
            <person name="Joergensen T.S."/>
            <person name="Alvarez Arevalo M."/>
            <person name="Sterndorff E.B."/>
            <person name="Faurdal D."/>
            <person name="Vuksanovic O."/>
            <person name="Mourched A.-S."/>
            <person name="Charusanti P."/>
            <person name="Shaw S."/>
            <person name="Blin K."/>
            <person name="Weber T."/>
        </authorList>
    </citation>
    <scope>NUCLEOTIDE SEQUENCE [LARGE SCALE GENOMIC DNA]</scope>
    <source>
        <strain evidence="4 5">NBC 01769</strain>
    </source>
</reference>
<keyword evidence="2" id="KW-0812">Transmembrane</keyword>
<keyword evidence="2" id="KW-1133">Transmembrane helix</keyword>
<feature type="region of interest" description="Disordered" evidence="1">
    <location>
        <begin position="306"/>
        <end position="339"/>
    </location>
</feature>
<keyword evidence="2" id="KW-0472">Membrane</keyword>
<name>A0ABZ1FVU2_9ACTN</name>
<dbReference type="SMART" id="SM00028">
    <property type="entry name" value="TPR"/>
    <property type="match status" value="4"/>
</dbReference>
<dbReference type="RefSeq" id="WP_326589613.1">
    <property type="nucleotide sequence ID" value="NZ_CP109114.1"/>
</dbReference>
<dbReference type="InterPro" id="IPR011990">
    <property type="entry name" value="TPR-like_helical_dom_sf"/>
</dbReference>
<proteinExistence type="predicted"/>